<dbReference type="EMBL" id="JBHSCX010000020">
    <property type="protein sequence ID" value="MFC4363423.1"/>
    <property type="molecule type" value="Genomic_DNA"/>
</dbReference>
<evidence type="ECO:0000313" key="3">
    <source>
        <dbReference type="Proteomes" id="UP001595840"/>
    </source>
</evidence>
<organism evidence="2 3">
    <name type="scientific">Simiduia curdlanivorans</name>
    <dbReference type="NCBI Taxonomy" id="1492769"/>
    <lineage>
        <taxon>Bacteria</taxon>
        <taxon>Pseudomonadati</taxon>
        <taxon>Pseudomonadota</taxon>
        <taxon>Gammaproteobacteria</taxon>
        <taxon>Cellvibrionales</taxon>
        <taxon>Cellvibrionaceae</taxon>
        <taxon>Simiduia</taxon>
    </lineage>
</organism>
<dbReference type="RefSeq" id="WP_290261209.1">
    <property type="nucleotide sequence ID" value="NZ_JAUFQG010000004.1"/>
</dbReference>
<keyword evidence="1" id="KW-1133">Transmembrane helix</keyword>
<protein>
    <recommendedName>
        <fullName evidence="4">DUF1240 domain-containing protein</fullName>
    </recommendedName>
</protein>
<evidence type="ECO:0000256" key="1">
    <source>
        <dbReference type="SAM" id="Phobius"/>
    </source>
</evidence>
<keyword evidence="1" id="KW-0812">Transmembrane</keyword>
<reference evidence="3" key="1">
    <citation type="journal article" date="2019" name="Int. J. Syst. Evol. Microbiol.">
        <title>The Global Catalogue of Microorganisms (GCM) 10K type strain sequencing project: providing services to taxonomists for standard genome sequencing and annotation.</title>
        <authorList>
            <consortium name="The Broad Institute Genomics Platform"/>
            <consortium name="The Broad Institute Genome Sequencing Center for Infectious Disease"/>
            <person name="Wu L."/>
            <person name="Ma J."/>
        </authorList>
    </citation>
    <scope>NUCLEOTIDE SEQUENCE [LARGE SCALE GENOMIC DNA]</scope>
    <source>
        <strain evidence="3">CECT 8570</strain>
    </source>
</reference>
<dbReference type="Proteomes" id="UP001595840">
    <property type="component" value="Unassembled WGS sequence"/>
</dbReference>
<keyword evidence="1" id="KW-0472">Membrane</keyword>
<name>A0ABV8V8D8_9GAMM</name>
<proteinExistence type="predicted"/>
<feature type="transmembrane region" description="Helical" evidence="1">
    <location>
        <begin position="96"/>
        <end position="117"/>
    </location>
</feature>
<evidence type="ECO:0000313" key="2">
    <source>
        <dbReference type="EMBL" id="MFC4363423.1"/>
    </source>
</evidence>
<keyword evidence="3" id="KW-1185">Reference proteome</keyword>
<evidence type="ECO:0008006" key="4">
    <source>
        <dbReference type="Google" id="ProtNLM"/>
    </source>
</evidence>
<gene>
    <name evidence="2" type="ORF">ACFOX3_13995</name>
</gene>
<accession>A0ABV8V8D8</accession>
<feature type="transmembrane region" description="Helical" evidence="1">
    <location>
        <begin position="21"/>
        <end position="43"/>
    </location>
</feature>
<sequence>MATDMAIALEEKTPFYRIKCVFFILVSIGIVYVILFMTLPQFIQNWKLLQEASLVVALSPWAIPAAMATTVFLILAWALVLRLIDKDTGKHYERTVHVAIILSIVTIVVRLPMGFILDGYLTSKNYSYCYWYTPPANFSSPVWVSKPQFCIEQTGHIRKMLVEWLQAQPNGGRDLSLLDVQQKVAELNAAHKAGEFVY</sequence>
<feature type="transmembrane region" description="Helical" evidence="1">
    <location>
        <begin position="63"/>
        <end position="84"/>
    </location>
</feature>
<comment type="caution">
    <text evidence="2">The sequence shown here is derived from an EMBL/GenBank/DDBJ whole genome shotgun (WGS) entry which is preliminary data.</text>
</comment>